<organism evidence="3">
    <name type="scientific">freshwater metagenome</name>
    <dbReference type="NCBI Taxonomy" id="449393"/>
    <lineage>
        <taxon>unclassified sequences</taxon>
        <taxon>metagenomes</taxon>
        <taxon>ecological metagenomes</taxon>
    </lineage>
</organism>
<proteinExistence type="predicted"/>
<feature type="region of interest" description="Disordered" evidence="1">
    <location>
        <begin position="1"/>
        <end position="23"/>
    </location>
</feature>
<evidence type="ECO:0000313" key="3">
    <source>
        <dbReference type="EMBL" id="CAB4880449.1"/>
    </source>
</evidence>
<keyword evidence="2" id="KW-0472">Membrane</keyword>
<sequence>MPGRVRTGTALRRMRVGEAPDQPGDQGSAVIEFLIVALVVLVPMAYIVMSVMRVQAATFATTQAAREAGRAFVTADSPAQARQRALVAARLAFADQGFDLKDSALGIDCGVAACLSPGGAVTIDLDWSVDLPWIPNSLSGGRSVSVPIHAVHSVPVDVYRVSS</sequence>
<reference evidence="3" key="1">
    <citation type="submission" date="2020-05" db="EMBL/GenBank/DDBJ databases">
        <authorList>
            <person name="Chiriac C."/>
            <person name="Salcher M."/>
            <person name="Ghai R."/>
            <person name="Kavagutti S V."/>
        </authorList>
    </citation>
    <scope>NUCLEOTIDE SEQUENCE</scope>
</reference>
<dbReference type="EMBL" id="CAFBLS010000157">
    <property type="protein sequence ID" value="CAB4880449.1"/>
    <property type="molecule type" value="Genomic_DNA"/>
</dbReference>
<accession>A0A6J7EJR4</accession>
<gene>
    <name evidence="3" type="ORF">UFOPK3402_01261</name>
</gene>
<feature type="transmembrane region" description="Helical" evidence="2">
    <location>
        <begin position="29"/>
        <end position="49"/>
    </location>
</feature>
<keyword evidence="2" id="KW-0812">Transmembrane</keyword>
<keyword evidence="2" id="KW-1133">Transmembrane helix</keyword>
<name>A0A6J7EJR4_9ZZZZ</name>
<evidence type="ECO:0000256" key="1">
    <source>
        <dbReference type="SAM" id="MobiDB-lite"/>
    </source>
</evidence>
<protein>
    <submittedName>
        <fullName evidence="3">Unannotated protein</fullName>
    </submittedName>
</protein>
<dbReference type="AlphaFoldDB" id="A0A6J7EJR4"/>
<evidence type="ECO:0000256" key="2">
    <source>
        <dbReference type="SAM" id="Phobius"/>
    </source>
</evidence>